<evidence type="ECO:0000313" key="3">
    <source>
        <dbReference type="Proteomes" id="UP000002494"/>
    </source>
</evidence>
<organism evidence="2 3">
    <name type="scientific">Rattus norvegicus</name>
    <name type="common">Rat</name>
    <dbReference type="NCBI Taxonomy" id="10116"/>
    <lineage>
        <taxon>Eukaryota</taxon>
        <taxon>Metazoa</taxon>
        <taxon>Chordata</taxon>
        <taxon>Craniata</taxon>
        <taxon>Vertebrata</taxon>
        <taxon>Euteleostomi</taxon>
        <taxon>Mammalia</taxon>
        <taxon>Eutheria</taxon>
        <taxon>Euarchontoglires</taxon>
        <taxon>Glires</taxon>
        <taxon>Rodentia</taxon>
        <taxon>Myomorpha</taxon>
        <taxon>Muroidea</taxon>
        <taxon>Muridae</taxon>
        <taxon>Murinae</taxon>
        <taxon>Rattus</taxon>
    </lineage>
</organism>
<dbReference type="GeneID" id="100911861"/>
<evidence type="ECO:0000313" key="2">
    <source>
        <dbReference type="Ensembl" id="ENSRNOP00000102362.1"/>
    </source>
</evidence>
<evidence type="ECO:0000259" key="1">
    <source>
        <dbReference type="PROSITE" id="PS50053"/>
    </source>
</evidence>
<gene>
    <name evidence="2" type="primary">Elobl3</name>
</gene>
<dbReference type="PANTHER" id="PTHR13248:SF3">
    <property type="entry name" value="ELONGIN B-LIKE"/>
    <property type="match status" value="1"/>
</dbReference>
<sequence>MEVFLKIEHRKTSFFTEVKESTTVLELKRIVQGIVNRPPKDQLLFKDDQLLEERKTLRDCGFTSEVAKAQDPAIVTLAFREDAFLLLHASPFSCPLIGGVLKNGLDFERDLEHVMQ</sequence>
<protein>
    <submittedName>
        <fullName evidence="2">Elongin B like 3</fullName>
    </submittedName>
</protein>
<dbReference type="PROSITE" id="PS50053">
    <property type="entry name" value="UBIQUITIN_2"/>
    <property type="match status" value="1"/>
</dbReference>
<dbReference type="SUPFAM" id="SSF54236">
    <property type="entry name" value="Ubiquitin-like"/>
    <property type="match status" value="1"/>
</dbReference>
<name>A0ABK0LGG7_RAT</name>
<dbReference type="PANTHER" id="PTHR13248">
    <property type="entry name" value="TRANSCRIPTION ELONGATION FACTOR B POLYPEPTIDE 2"/>
    <property type="match status" value="1"/>
</dbReference>
<reference evidence="2" key="1">
    <citation type="submission" date="2024-01" db="EMBL/GenBank/DDBJ databases">
        <title>GRCr8: a new rat reference genome assembly contstructed from accurate long reads and long range scaffolding.</title>
        <authorList>
            <person name="Doris P.A."/>
            <person name="Kalbfleisch T."/>
            <person name="Li K."/>
            <person name="Howe K."/>
            <person name="Wood J."/>
        </authorList>
    </citation>
    <scope>NUCLEOTIDE SEQUENCE [LARGE SCALE GENOMIC DNA]</scope>
    <source>
        <strain evidence="2">Brown Norway</strain>
    </source>
</reference>
<dbReference type="Pfam" id="PF00240">
    <property type="entry name" value="ubiquitin"/>
    <property type="match status" value="1"/>
</dbReference>
<reference evidence="2" key="3">
    <citation type="submission" date="2025-09" db="UniProtKB">
        <authorList>
            <consortium name="Ensembl"/>
        </authorList>
    </citation>
    <scope>IDENTIFICATION</scope>
    <source>
        <strain evidence="2">Brown Norway</strain>
    </source>
</reference>
<keyword evidence="3" id="KW-1185">Reference proteome</keyword>
<dbReference type="Gene3D" id="3.10.20.90">
    <property type="entry name" value="Phosphatidylinositol 3-kinase Catalytic Subunit, Chain A, domain 1"/>
    <property type="match status" value="1"/>
</dbReference>
<dbReference type="SMART" id="SM00213">
    <property type="entry name" value="UBQ"/>
    <property type="match status" value="1"/>
</dbReference>
<dbReference type="Ensembl" id="ENSRNOT00000155002.1">
    <property type="protein sequence ID" value="ENSRNOP00000102362.1"/>
    <property type="gene ID" value="ENSRNOG00000072534.1"/>
</dbReference>
<dbReference type="GeneTree" id="ENSGT00390000018316"/>
<accession>A0ABK0LGG7</accession>
<dbReference type="Proteomes" id="UP000002494">
    <property type="component" value="Chromosome 10"/>
</dbReference>
<proteinExistence type="predicted"/>
<dbReference type="InterPro" id="IPR029071">
    <property type="entry name" value="Ubiquitin-like_domsf"/>
</dbReference>
<reference evidence="2" key="2">
    <citation type="submission" date="2025-08" db="UniProtKB">
        <authorList>
            <consortium name="Ensembl"/>
        </authorList>
    </citation>
    <scope>IDENTIFICATION</scope>
    <source>
        <strain evidence="2">Brown Norway</strain>
    </source>
</reference>
<dbReference type="InterPro" id="IPR039049">
    <property type="entry name" value="ELOB"/>
</dbReference>
<dbReference type="RefSeq" id="NP_001417283.1">
    <property type="nucleotide sequence ID" value="NM_001430354.1"/>
</dbReference>
<dbReference type="InterPro" id="IPR000626">
    <property type="entry name" value="Ubiquitin-like_dom"/>
</dbReference>
<feature type="domain" description="Ubiquitin-like" evidence="1">
    <location>
        <begin position="1"/>
        <end position="65"/>
    </location>
</feature>